<dbReference type="RefSeq" id="WP_119950627.1">
    <property type="nucleotide sequence ID" value="NZ_QZEZ01000005.1"/>
</dbReference>
<dbReference type="Proteomes" id="UP000265614">
    <property type="component" value="Unassembled WGS sequence"/>
</dbReference>
<proteinExistence type="predicted"/>
<keyword evidence="2" id="KW-1185">Reference proteome</keyword>
<sequence>MPVRAEVRERVRALLPGQEPRYVLEGSVVMAGGVPVVGTASVLVVVTAEQVVLLSCSRWRRGRPTGVLQRLPRATRLGPVEVQTGCWIRVGDWQLEVDDLDVPVVAAADAELDGLQPDDPGPAGA</sequence>
<dbReference type="EMBL" id="QZEZ01000005">
    <property type="protein sequence ID" value="RJK95280.1"/>
    <property type="molecule type" value="Genomic_DNA"/>
</dbReference>
<reference evidence="1 2" key="1">
    <citation type="submission" date="2018-09" db="EMBL/GenBank/DDBJ databases">
        <title>YIM 75000 draft genome.</title>
        <authorList>
            <person name="Tang S."/>
            <person name="Feng Y."/>
        </authorList>
    </citation>
    <scope>NUCLEOTIDE SEQUENCE [LARGE SCALE GENOMIC DNA]</scope>
    <source>
        <strain evidence="1 2">YIM 75000</strain>
    </source>
</reference>
<protein>
    <submittedName>
        <fullName evidence="1">Uncharacterized protein</fullName>
    </submittedName>
</protein>
<dbReference type="OrthoDB" id="3629087at2"/>
<evidence type="ECO:0000313" key="2">
    <source>
        <dbReference type="Proteomes" id="UP000265614"/>
    </source>
</evidence>
<gene>
    <name evidence="1" type="ORF">D5H78_11450</name>
</gene>
<name>A0A3A3YUV3_9ACTN</name>
<evidence type="ECO:0000313" key="1">
    <source>
        <dbReference type="EMBL" id="RJK95280.1"/>
    </source>
</evidence>
<dbReference type="AlphaFoldDB" id="A0A3A3YUV3"/>
<organism evidence="1 2">
    <name type="scientific">Vallicoccus soli</name>
    <dbReference type="NCBI Taxonomy" id="2339232"/>
    <lineage>
        <taxon>Bacteria</taxon>
        <taxon>Bacillati</taxon>
        <taxon>Actinomycetota</taxon>
        <taxon>Actinomycetes</taxon>
        <taxon>Motilibacterales</taxon>
        <taxon>Vallicoccaceae</taxon>
        <taxon>Vallicoccus</taxon>
    </lineage>
</organism>
<comment type="caution">
    <text evidence="1">The sequence shown here is derived from an EMBL/GenBank/DDBJ whole genome shotgun (WGS) entry which is preliminary data.</text>
</comment>
<accession>A0A3A3YUV3</accession>